<sequence length="1195" mass="128834">MSSKRPKHRDPRFGDAFGEYSADYFRQNYEFLAGTRSEELEMVKNDLKKARKLLASSPVHLREDRHAEVERLERTTKRIESAIERSKREAFEREVMTKVKREEKTKRAAGKKDWYLKKGDEKRVKLQARFESMEFSSISTFPENALRQDHASIQISVADVDAEGKALSTVTTFALCGQVRADGEADDSLNRLATKSGCDAEERLVVSEIELLLLSCTLPYRPSFWRTEPTAPQVSEAETVKNVKSSAKAPPTAVGSGAGRVGNRAQPIPVPAPTTTTNALFQRQNQSSGSFNVVRSGSGIPTSQDSRNAVSTTGHANSTSTQSAQTPTQLHSNSQSKSISMPVAPVSHYHRASVNSLNSVDTASTSHSSFERISADNLQHSWGSATLSTAPSSTVPKSTESLVRIPAAASITESKGREAVSTSEKNLITSGRFPLVESDGQKISATIATSHMQTQGDLASNALPLPNSEYEAPARVRSLRRSKGNIVETSNPISSIRIATSKSGRESPAPTSSAHNPPTPPKSQEHHRSKSDMPSTQEIAYVQSTHRQDQGEHHPKSKLLARVMSTSSTTKQSSNSSSTPSTRPMSTITTPAPRGHSKTQSANPDLQRLLQTTISHNTSNGNSSASPAVDQSRLFPSIQSPRQSTNEGPATSWTSTKSPTMTSAPTYSSLTSTVMSPHLSAVASPRTLVSSSQHPSDPAPITPSQHRHNYATPSTGSVVGRGVYVEEDYESSLGTTTTTPSSPASKTVLALFSSLTSRHHHSSKSHPARSSSLSNPPITATEVTSPRLAAAAAGILSPPPLPPQSTRPDLPMSALGQGQIQGQQSMHFNPTSPRHNSTEFTKTGVSRTAVESRRDPVSEMKSPLRSQPSTLQSYGLESSTATPTSPAIFAQQALGAALDSPRTLMSDSEYTVTTVSVTRATYVSGHQVPVVSSPAPLERRSSSSYRREGASSTPPHSVPTAPMLQNQPTGGSSWLPGMFRSRSPRPFPTMERSSSPRPPTPSKTPPPRAATSSPRRFNFSFPINLRHKGKDSMSKVSVEAVIGGSKFGSGGEFAMSSEGSLLPSRTPDPQSEYSSGNGLGGNNRKSRLMMASRRRQRSEDETETDGENDVEHSDEPPLEARMHAVHQWSLVTEQSHKSSGKSRRFRPGVAFDLPHSDSDKDDTGMTAVSVAPAGGRPLRHDRSYQQFSDAEAFVY</sequence>
<name>A0ACA9L9W5_9GLOM</name>
<protein>
    <submittedName>
        <fullName evidence="1">4103_t:CDS:1</fullName>
    </submittedName>
</protein>
<accession>A0ACA9L9W5</accession>
<dbReference type="EMBL" id="CAJVPT010005171">
    <property type="protein sequence ID" value="CAG8517143.1"/>
    <property type="molecule type" value="Genomic_DNA"/>
</dbReference>
<organism evidence="1 2">
    <name type="scientific">Acaulospora colombiana</name>
    <dbReference type="NCBI Taxonomy" id="27376"/>
    <lineage>
        <taxon>Eukaryota</taxon>
        <taxon>Fungi</taxon>
        <taxon>Fungi incertae sedis</taxon>
        <taxon>Mucoromycota</taxon>
        <taxon>Glomeromycotina</taxon>
        <taxon>Glomeromycetes</taxon>
        <taxon>Diversisporales</taxon>
        <taxon>Acaulosporaceae</taxon>
        <taxon>Acaulospora</taxon>
    </lineage>
</organism>
<reference evidence="1" key="1">
    <citation type="submission" date="2021-06" db="EMBL/GenBank/DDBJ databases">
        <authorList>
            <person name="Kallberg Y."/>
            <person name="Tangrot J."/>
            <person name="Rosling A."/>
        </authorList>
    </citation>
    <scope>NUCLEOTIDE SEQUENCE</scope>
    <source>
        <strain evidence="1">CL356</strain>
    </source>
</reference>
<gene>
    <name evidence="1" type="ORF">ACOLOM_LOCUS3486</name>
</gene>
<comment type="caution">
    <text evidence="1">The sequence shown here is derived from an EMBL/GenBank/DDBJ whole genome shotgun (WGS) entry which is preliminary data.</text>
</comment>
<evidence type="ECO:0000313" key="2">
    <source>
        <dbReference type="Proteomes" id="UP000789525"/>
    </source>
</evidence>
<keyword evidence="2" id="KW-1185">Reference proteome</keyword>
<proteinExistence type="predicted"/>
<evidence type="ECO:0000313" key="1">
    <source>
        <dbReference type="EMBL" id="CAG8517143.1"/>
    </source>
</evidence>
<dbReference type="Proteomes" id="UP000789525">
    <property type="component" value="Unassembled WGS sequence"/>
</dbReference>